<dbReference type="Proteomes" id="UP000325576">
    <property type="component" value="Unassembled WGS sequence"/>
</dbReference>
<organism evidence="1 2">
    <name type="scientific">Rhodococcus erythropolis</name>
    <name type="common">Arthrobacter picolinophilus</name>
    <dbReference type="NCBI Taxonomy" id="1833"/>
    <lineage>
        <taxon>Bacteria</taxon>
        <taxon>Bacillati</taxon>
        <taxon>Actinomycetota</taxon>
        <taxon>Actinomycetes</taxon>
        <taxon>Mycobacteriales</taxon>
        <taxon>Nocardiaceae</taxon>
        <taxon>Rhodococcus</taxon>
        <taxon>Rhodococcus erythropolis group</taxon>
    </lineage>
</organism>
<reference evidence="1 2" key="1">
    <citation type="journal article" date="2017" name="Poromechanics V (2013)">
        <title>Genomic Characterization of the Arsenic-Tolerant Actinobacterium, &lt;i&gt;Rhodococcus erythropolis&lt;/i&gt; S43.</title>
        <authorList>
            <person name="Retamal-Morales G."/>
            <person name="Mehnert M."/>
            <person name="Schwabe R."/>
            <person name="Tischler D."/>
            <person name="Schloemann M."/>
            <person name="Levican G.J."/>
        </authorList>
    </citation>
    <scope>NUCLEOTIDE SEQUENCE [LARGE SCALE GENOMIC DNA]</scope>
    <source>
        <strain evidence="1 2">S43</strain>
    </source>
</reference>
<protein>
    <submittedName>
        <fullName evidence="1">Uncharacterized protein</fullName>
    </submittedName>
</protein>
<evidence type="ECO:0000313" key="2">
    <source>
        <dbReference type="Proteomes" id="UP000325576"/>
    </source>
</evidence>
<gene>
    <name evidence="1" type="ORF">BS297_13985</name>
</gene>
<dbReference type="EMBL" id="MRBO01000406">
    <property type="protein sequence ID" value="KAB2584740.1"/>
    <property type="molecule type" value="Genomic_DNA"/>
</dbReference>
<evidence type="ECO:0000313" key="1">
    <source>
        <dbReference type="EMBL" id="KAB2584740.1"/>
    </source>
</evidence>
<sequence length="217" mass="24449">MVGASANLDAMITPVVIDGLRLRWFVPPELGETVRWGLSWNVDSPSRWAVVEPAWLLTAEVRTSSKPLMWRLPRDGSDIREPVQPAVGRVGALQFMFDAEPPLPSRIEAAGALQLRAGTPRDDTNARQAWTDFDENASTTGVVRRLRLMSMESDMLPDPKFPHGPNWGWASRQFVSGSERFYELARAPRALRSYQLTDREYGPRREDFLLVDLETAA</sequence>
<accession>A0A0C3A7Y2</accession>
<comment type="caution">
    <text evidence="1">The sequence shown here is derived from an EMBL/GenBank/DDBJ whole genome shotgun (WGS) entry which is preliminary data.</text>
</comment>
<dbReference type="AlphaFoldDB" id="A0A0C3A7Y2"/>
<proteinExistence type="predicted"/>
<name>A0A0C3A7Y2_RHOER</name>